<accession>A0A4D5RZB0</accession>
<protein>
    <submittedName>
        <fullName evidence="1">Putative secreted protein</fullName>
    </submittedName>
</protein>
<name>A0A4D5RZB0_IXOSC</name>
<dbReference type="AlphaFoldDB" id="A0A4D5RZB0"/>
<evidence type="ECO:0000313" key="1">
    <source>
        <dbReference type="EMBL" id="MOY42633.1"/>
    </source>
</evidence>
<reference evidence="1" key="1">
    <citation type="submission" date="2019-04" db="EMBL/GenBank/DDBJ databases">
        <title>An insight into the mialome of Ixodes scapularis.</title>
        <authorList>
            <person name="Ribeiro J.M."/>
            <person name="Mather T.N."/>
            <person name="Karim S."/>
        </authorList>
    </citation>
    <scope>NUCLEOTIDE SEQUENCE</scope>
</reference>
<sequence length="98" mass="11198">MASLRGLWALSWGSALRSHGVRSVQPVLKVTSPEVNAWFFGRATKLHKHHIFNAFLSLFAQAHKSGTVFWQMGTTVSVANRRRRWLRSTRRRTASTVH</sequence>
<dbReference type="EMBL" id="GHJT01008662">
    <property type="protein sequence ID" value="MOY42633.1"/>
    <property type="molecule type" value="Transcribed_RNA"/>
</dbReference>
<organism evidence="1">
    <name type="scientific">Ixodes scapularis</name>
    <name type="common">Black-legged tick</name>
    <name type="synonym">Deer tick</name>
    <dbReference type="NCBI Taxonomy" id="6945"/>
    <lineage>
        <taxon>Eukaryota</taxon>
        <taxon>Metazoa</taxon>
        <taxon>Ecdysozoa</taxon>
        <taxon>Arthropoda</taxon>
        <taxon>Chelicerata</taxon>
        <taxon>Arachnida</taxon>
        <taxon>Acari</taxon>
        <taxon>Parasitiformes</taxon>
        <taxon>Ixodida</taxon>
        <taxon>Ixodoidea</taxon>
        <taxon>Ixodidae</taxon>
        <taxon>Ixodinae</taxon>
        <taxon>Ixodes</taxon>
    </lineage>
</organism>
<proteinExistence type="predicted"/>